<evidence type="ECO:0000313" key="3">
    <source>
        <dbReference type="EMBL" id="MCB8876325.1"/>
    </source>
</evidence>
<reference evidence="3" key="2">
    <citation type="submission" date="2021-01" db="EMBL/GenBank/DDBJ databases">
        <authorList>
            <person name="Mieszkin S."/>
            <person name="Pouder E."/>
            <person name="Alain K."/>
        </authorList>
    </citation>
    <scope>NUCLEOTIDE SEQUENCE</scope>
    <source>
        <strain evidence="3">HW T2.11</strain>
    </source>
</reference>
<dbReference type="AlphaFoldDB" id="A0A963YSU3"/>
<sequence>MTVEGPITQSLRLADGVRLDADIYRPSGGGSYPVLLMRQPYGRRIASTVVYAHPRWYAAQGYIVVIQDVRGTGTSEGAFRAFETEMADGAETVAWAAALPGCNGRVGMYGFSYQGMTQMLALAGGATLHALCPVMIGWDVHGDWAYEGGAFRLLDSIGWGIQMAAIRAQHDGEADAFMALSRAAKSLPLTDDTPSFPDILRRYRNLGHFADWVEHDAADAPYWHSIAPRGALAGKRMDVPMLHIGGWYDTMLMGTLDAHAAAIVCSTSPQRLVVGPWPHLPWGRASGGDMGPAADSAIDELQRAWFDVFLKDEGKIEPGLDLFDVTAKGWRHFADWPGGTRSLFLGSTGLAVATVLDGQLADRPSGPAQDDIVHDPWRPVPSLGGHDAAPMGRQDRTALDQRADIACYGSAPFTEAALLVGAVDLDLFVTADAVSFDVSAVLSEITPEGRAVMLTQGYARVTSGEALPIRMSLRAICATITPGTALRLSLAGASYPAHPVNPGTGAPPATARIDEAQVITLTIAHGGGTPSRLILPWTEADHGLSLSPLRSLAS</sequence>
<dbReference type="InterPro" id="IPR000383">
    <property type="entry name" value="Xaa-Pro-like_dom"/>
</dbReference>
<dbReference type="NCBIfam" id="TIGR00976">
    <property type="entry name" value="CocE_NonD"/>
    <property type="match status" value="1"/>
</dbReference>
<feature type="domain" description="Xaa-Pro dipeptidyl-peptidase C-terminal" evidence="2">
    <location>
        <begin position="303"/>
        <end position="534"/>
    </location>
</feature>
<reference evidence="3" key="1">
    <citation type="journal article" date="2021" name="Microorganisms">
        <title>Acidisoma silvae sp. nov. and Acidisomacellulosilytica sp. nov., Two Acidophilic Bacteria Isolated from Decaying Wood, Hydrolyzing Cellulose and Producing Poly-3-hydroxybutyrate.</title>
        <authorList>
            <person name="Mieszkin S."/>
            <person name="Pouder E."/>
            <person name="Uroz S."/>
            <person name="Simon-Colin C."/>
            <person name="Alain K."/>
        </authorList>
    </citation>
    <scope>NUCLEOTIDE SEQUENCE</scope>
    <source>
        <strain evidence="3">HW T2.11</strain>
    </source>
</reference>
<dbReference type="Pfam" id="PF08530">
    <property type="entry name" value="PepX_C"/>
    <property type="match status" value="1"/>
</dbReference>
<dbReference type="Gene3D" id="1.10.3020.10">
    <property type="entry name" value="alpha-amino acid ester hydrolase ( Helical cap domain)"/>
    <property type="match status" value="1"/>
</dbReference>
<keyword evidence="1 3" id="KW-0378">Hydrolase</keyword>
<dbReference type="GO" id="GO:0008239">
    <property type="term" value="F:dipeptidyl-peptidase activity"/>
    <property type="evidence" value="ECO:0007669"/>
    <property type="project" value="InterPro"/>
</dbReference>
<comment type="caution">
    <text evidence="3">The sequence shown here is derived from an EMBL/GenBank/DDBJ whole genome shotgun (WGS) entry which is preliminary data.</text>
</comment>
<dbReference type="SUPFAM" id="SSF53474">
    <property type="entry name" value="alpha/beta-Hydrolases"/>
    <property type="match status" value="1"/>
</dbReference>
<evidence type="ECO:0000259" key="2">
    <source>
        <dbReference type="SMART" id="SM00939"/>
    </source>
</evidence>
<dbReference type="EMBL" id="JAESVB010000005">
    <property type="protein sequence ID" value="MCB8876325.1"/>
    <property type="molecule type" value="Genomic_DNA"/>
</dbReference>
<evidence type="ECO:0000256" key="1">
    <source>
        <dbReference type="ARBA" id="ARBA00022801"/>
    </source>
</evidence>
<dbReference type="Gene3D" id="2.60.120.260">
    <property type="entry name" value="Galactose-binding domain-like"/>
    <property type="match status" value="1"/>
</dbReference>
<dbReference type="InterPro" id="IPR029058">
    <property type="entry name" value="AB_hydrolase_fold"/>
</dbReference>
<evidence type="ECO:0000313" key="4">
    <source>
        <dbReference type="Proteomes" id="UP000708298"/>
    </source>
</evidence>
<organism evidence="3 4">
    <name type="scientific">Acidisoma silvae</name>
    <dbReference type="NCBI Taxonomy" id="2802396"/>
    <lineage>
        <taxon>Bacteria</taxon>
        <taxon>Pseudomonadati</taxon>
        <taxon>Pseudomonadota</taxon>
        <taxon>Alphaproteobacteria</taxon>
        <taxon>Acetobacterales</taxon>
        <taxon>Acidocellaceae</taxon>
        <taxon>Acidisoma</taxon>
    </lineage>
</organism>
<proteinExistence type="predicted"/>
<accession>A0A963YSU3</accession>
<dbReference type="InterPro" id="IPR008979">
    <property type="entry name" value="Galactose-bd-like_sf"/>
</dbReference>
<protein>
    <submittedName>
        <fullName evidence="3">CocE/NonD family hydrolase</fullName>
    </submittedName>
</protein>
<dbReference type="SMART" id="SM00939">
    <property type="entry name" value="PepX_C"/>
    <property type="match status" value="1"/>
</dbReference>
<dbReference type="SUPFAM" id="SSF49785">
    <property type="entry name" value="Galactose-binding domain-like"/>
    <property type="match status" value="1"/>
</dbReference>
<gene>
    <name evidence="3" type="ORF">ASILVAE211_14120</name>
</gene>
<keyword evidence="4" id="KW-1185">Reference proteome</keyword>
<name>A0A963YSU3_9PROT</name>
<dbReference type="Pfam" id="PF02129">
    <property type="entry name" value="Peptidase_S15"/>
    <property type="match status" value="1"/>
</dbReference>
<dbReference type="RefSeq" id="WP_227321975.1">
    <property type="nucleotide sequence ID" value="NZ_JAESVB010000005.1"/>
</dbReference>
<dbReference type="InterPro" id="IPR005674">
    <property type="entry name" value="CocE/Ser_esterase"/>
</dbReference>
<dbReference type="Proteomes" id="UP000708298">
    <property type="component" value="Unassembled WGS sequence"/>
</dbReference>
<dbReference type="InterPro" id="IPR013736">
    <property type="entry name" value="Xaa-Pro_dipept_C"/>
</dbReference>
<dbReference type="Gene3D" id="3.40.50.1820">
    <property type="entry name" value="alpha/beta hydrolase"/>
    <property type="match status" value="1"/>
</dbReference>